<keyword evidence="4" id="KW-0134">Cell wall</keyword>
<protein>
    <recommendedName>
        <fullName evidence="8">Pectin acetylesterase</fullName>
    </recommendedName>
</protein>
<organism evidence="6 7">
    <name type="scientific">Clitoria ternatea</name>
    <name type="common">Butterfly pea</name>
    <dbReference type="NCBI Taxonomy" id="43366"/>
    <lineage>
        <taxon>Eukaryota</taxon>
        <taxon>Viridiplantae</taxon>
        <taxon>Streptophyta</taxon>
        <taxon>Embryophyta</taxon>
        <taxon>Tracheophyta</taxon>
        <taxon>Spermatophyta</taxon>
        <taxon>Magnoliopsida</taxon>
        <taxon>eudicotyledons</taxon>
        <taxon>Gunneridae</taxon>
        <taxon>Pentapetalae</taxon>
        <taxon>rosids</taxon>
        <taxon>fabids</taxon>
        <taxon>Fabales</taxon>
        <taxon>Fabaceae</taxon>
        <taxon>Papilionoideae</taxon>
        <taxon>50 kb inversion clade</taxon>
        <taxon>NPAAA clade</taxon>
        <taxon>indigoferoid/millettioid clade</taxon>
        <taxon>Phaseoleae</taxon>
        <taxon>Clitoria</taxon>
    </lineage>
</organism>
<gene>
    <name evidence="6" type="ORF">RJT34_30328</name>
</gene>
<dbReference type="EMBL" id="JAYKXN010000008">
    <property type="protein sequence ID" value="KAK7262748.1"/>
    <property type="molecule type" value="Genomic_DNA"/>
</dbReference>
<dbReference type="PANTHER" id="PTHR21562:SF102">
    <property type="entry name" value="PECTIN ACETYLESTERASE"/>
    <property type="match status" value="1"/>
</dbReference>
<evidence type="ECO:0000313" key="6">
    <source>
        <dbReference type="EMBL" id="KAK7262748.1"/>
    </source>
</evidence>
<evidence type="ECO:0000313" key="7">
    <source>
        <dbReference type="Proteomes" id="UP001359559"/>
    </source>
</evidence>
<sequence length="622" mass="69163">MNSSKLLHRAAIVPPAFSTAIFTGAAPDSSPEWHHALHRRSTAMSTVAAPPLRASSSQHDFFLRLGSLGNNNGEQLMEDGSQIAPGRKKKLILDGDLERQIKDLYEKKGRVQGFNEEEEALIKVLYEQFKDHRRCSYMIADALDIDCKFSLPQVSLKQSVAPKKSSGGKMDNKEVLPTLPYIPLHNCGFNLGLYSNFFVDSWEAGLLSLSVYFMLSTEPERREKKVDFSGLKCLMDFKANTGGNLAFVEGDFVPITIVEKAVSKGAVCLDGSPPAYHFDKGFGEGTKNWIVHIEACPFQQIGTNMKGSPLGSSKHMNEPLAFSGILNNNQQLNPDFYNWNRVKVRYCDGSSFTGDVEDVDQKTNLHFRGARIFAAVMEELLAKGLDNAENAILSGCSAGGLTTILHCDRFKTLLPTVARVKCVPDAGFFIHIKDISGTERIQEYYSQVVSTHGSTKNLPTSCTSKLSPELCFFPEHVAPHISTPIFFVNSPYDTWQIRNILAPGEADPHGLWQSCKLDINKCSPDQLSIMQDFRTKFLKALNVEGSSRSKGAFIDSCYAHCQTENQETWFNSESPQLANTTIAKAVGEWFYDRSPFNHIDCTYPCNPTCRNRVLDLKDHPGI</sequence>
<dbReference type="PANTHER" id="PTHR21562">
    <property type="entry name" value="NOTUM-RELATED"/>
    <property type="match status" value="1"/>
</dbReference>
<dbReference type="Proteomes" id="UP001359559">
    <property type="component" value="Unassembled WGS sequence"/>
</dbReference>
<comment type="subcellular location">
    <subcellularLocation>
        <location evidence="2">Secreted</location>
        <location evidence="2">Cell wall</location>
    </subcellularLocation>
</comment>
<evidence type="ECO:0000256" key="1">
    <source>
        <dbReference type="ARBA" id="ARBA00003534"/>
    </source>
</evidence>
<keyword evidence="7" id="KW-1185">Reference proteome</keyword>
<comment type="caution">
    <text evidence="6">The sequence shown here is derived from an EMBL/GenBank/DDBJ whole genome shotgun (WGS) entry which is preliminary data.</text>
</comment>
<dbReference type="Pfam" id="PF03283">
    <property type="entry name" value="PAE"/>
    <property type="match status" value="1"/>
</dbReference>
<dbReference type="GO" id="GO:0052793">
    <property type="term" value="F:pectin acetylesterase activity"/>
    <property type="evidence" value="ECO:0007669"/>
    <property type="project" value="TreeGrafter"/>
</dbReference>
<dbReference type="GO" id="GO:0009505">
    <property type="term" value="C:plant-type cell wall"/>
    <property type="evidence" value="ECO:0007669"/>
    <property type="project" value="TreeGrafter"/>
</dbReference>
<evidence type="ECO:0008006" key="8">
    <source>
        <dbReference type="Google" id="ProtNLM"/>
    </source>
</evidence>
<dbReference type="InterPro" id="IPR004963">
    <property type="entry name" value="PAE/NOTUM"/>
</dbReference>
<dbReference type="AlphaFoldDB" id="A0AAN9I0A3"/>
<comment type="similarity">
    <text evidence="3">Belongs to the pectinacetylesterase family.</text>
</comment>
<evidence type="ECO:0000256" key="2">
    <source>
        <dbReference type="ARBA" id="ARBA00004191"/>
    </source>
</evidence>
<name>A0AAN9I0A3_CLITE</name>
<keyword evidence="5" id="KW-0961">Cell wall biogenesis/degradation</keyword>
<accession>A0AAN9I0A3</accession>
<reference evidence="6 7" key="1">
    <citation type="submission" date="2024-01" db="EMBL/GenBank/DDBJ databases">
        <title>The genomes of 5 underutilized Papilionoideae crops provide insights into root nodulation and disease resistance.</title>
        <authorList>
            <person name="Yuan L."/>
        </authorList>
    </citation>
    <scope>NUCLEOTIDE SEQUENCE [LARGE SCALE GENOMIC DNA]</scope>
    <source>
        <strain evidence="6">LY-2023</strain>
        <tissue evidence="6">Leaf</tissue>
    </source>
</reference>
<evidence type="ECO:0000256" key="4">
    <source>
        <dbReference type="ARBA" id="ARBA00022512"/>
    </source>
</evidence>
<evidence type="ECO:0000256" key="5">
    <source>
        <dbReference type="ARBA" id="ARBA00023316"/>
    </source>
</evidence>
<comment type="function">
    <text evidence="1">Hydrolyzes acetyl esters in homogalacturonan regions of pectin. In type I primary cell wall, galacturonic acid residues of pectin can be acetylated at the O-2 and O-3 positions. Decreasing the degree of acetylation of pectin gels in vitro alters their physical properties.</text>
</comment>
<dbReference type="GO" id="GO:0071555">
    <property type="term" value="P:cell wall organization"/>
    <property type="evidence" value="ECO:0007669"/>
    <property type="project" value="UniProtKB-KW"/>
</dbReference>
<evidence type="ECO:0000256" key="3">
    <source>
        <dbReference type="ARBA" id="ARBA00005784"/>
    </source>
</evidence>
<keyword evidence="4" id="KW-0964">Secreted</keyword>
<proteinExistence type="inferred from homology"/>